<dbReference type="SUPFAM" id="SSF52922">
    <property type="entry name" value="TK C-terminal domain-like"/>
    <property type="match status" value="1"/>
</dbReference>
<feature type="domain" description="Transketolase C-terminal" evidence="4">
    <location>
        <begin position="32"/>
        <end position="149"/>
    </location>
</feature>
<dbReference type="EMBL" id="UINC01151936">
    <property type="protein sequence ID" value="SVD45829.1"/>
    <property type="molecule type" value="Genomic_DNA"/>
</dbReference>
<evidence type="ECO:0000259" key="4">
    <source>
        <dbReference type="Pfam" id="PF02780"/>
    </source>
</evidence>
<evidence type="ECO:0000256" key="1">
    <source>
        <dbReference type="ARBA" id="ARBA00022679"/>
    </source>
</evidence>
<dbReference type="GO" id="GO:0030976">
    <property type="term" value="F:thiamine pyrophosphate binding"/>
    <property type="evidence" value="ECO:0007669"/>
    <property type="project" value="TreeGrafter"/>
</dbReference>
<dbReference type="PANTHER" id="PTHR43195">
    <property type="entry name" value="TRANSKETOLASE"/>
    <property type="match status" value="1"/>
</dbReference>
<keyword evidence="3" id="KW-0460">Magnesium</keyword>
<proteinExistence type="predicted"/>
<evidence type="ECO:0000313" key="5">
    <source>
        <dbReference type="EMBL" id="SVD45829.1"/>
    </source>
</evidence>
<evidence type="ECO:0000256" key="2">
    <source>
        <dbReference type="ARBA" id="ARBA00022723"/>
    </source>
</evidence>
<dbReference type="Gene3D" id="3.40.50.920">
    <property type="match status" value="1"/>
</dbReference>
<accession>A0A382VH54</accession>
<keyword evidence="1" id="KW-0808">Transferase</keyword>
<evidence type="ECO:0000256" key="3">
    <source>
        <dbReference type="ARBA" id="ARBA00022842"/>
    </source>
</evidence>
<dbReference type="AlphaFoldDB" id="A0A382VH54"/>
<dbReference type="GO" id="GO:0046872">
    <property type="term" value="F:metal ion binding"/>
    <property type="evidence" value="ECO:0007669"/>
    <property type="project" value="UniProtKB-KW"/>
</dbReference>
<dbReference type="PANTHER" id="PTHR43195:SF1">
    <property type="entry name" value="FI06132P-RELATED"/>
    <property type="match status" value="1"/>
</dbReference>
<sequence length="166" mass="17684">CSGIIYMRTTREATTVLYNSDEEFLVGGSRVVRSSSQDDVTVVGAGITLHESLEAADQLEADGVIARVIDLYSIKPIDVETLLKAAKETGLIVTVEDHRPEGGLGDAVLAVFATEDCKPYVLKLAVNEMPTSGKPSELLSAAGIDASHIADAVRKLIATNRTKRLS</sequence>
<feature type="non-terminal residue" evidence="5">
    <location>
        <position position="1"/>
    </location>
</feature>
<organism evidence="5">
    <name type="scientific">marine metagenome</name>
    <dbReference type="NCBI Taxonomy" id="408172"/>
    <lineage>
        <taxon>unclassified sequences</taxon>
        <taxon>metagenomes</taxon>
        <taxon>ecological metagenomes</taxon>
    </lineage>
</organism>
<dbReference type="InterPro" id="IPR051424">
    <property type="entry name" value="Transketolase-like"/>
</dbReference>
<dbReference type="Pfam" id="PF02780">
    <property type="entry name" value="Transketolase_C"/>
    <property type="match status" value="1"/>
</dbReference>
<gene>
    <name evidence="5" type="ORF">METZ01_LOCUS398683</name>
</gene>
<reference evidence="5" key="1">
    <citation type="submission" date="2018-05" db="EMBL/GenBank/DDBJ databases">
        <authorList>
            <person name="Lanie J.A."/>
            <person name="Ng W.-L."/>
            <person name="Kazmierczak K.M."/>
            <person name="Andrzejewski T.M."/>
            <person name="Davidsen T.M."/>
            <person name="Wayne K.J."/>
            <person name="Tettelin H."/>
            <person name="Glass J.I."/>
            <person name="Rusch D."/>
            <person name="Podicherti R."/>
            <person name="Tsui H.-C.T."/>
            <person name="Winkler M.E."/>
        </authorList>
    </citation>
    <scope>NUCLEOTIDE SEQUENCE</scope>
</reference>
<keyword evidence="2" id="KW-0479">Metal-binding</keyword>
<dbReference type="InterPro" id="IPR033248">
    <property type="entry name" value="Transketolase_C"/>
</dbReference>
<dbReference type="GO" id="GO:0004802">
    <property type="term" value="F:transketolase activity"/>
    <property type="evidence" value="ECO:0007669"/>
    <property type="project" value="TreeGrafter"/>
</dbReference>
<dbReference type="InterPro" id="IPR009014">
    <property type="entry name" value="Transketo_C/PFOR_II"/>
</dbReference>
<protein>
    <recommendedName>
        <fullName evidence="4">Transketolase C-terminal domain-containing protein</fullName>
    </recommendedName>
</protein>
<name>A0A382VH54_9ZZZZ</name>